<evidence type="ECO:0000313" key="1">
    <source>
        <dbReference type="EMBL" id="PKD18734.1"/>
    </source>
</evidence>
<protein>
    <submittedName>
        <fullName evidence="1">Uncharacterized protein</fullName>
    </submittedName>
</protein>
<gene>
    <name evidence="1" type="ORF">APR41_17645</name>
</gene>
<sequence>MLKFLQNEDNGYTKRKVINNIDFKLMYKPTDLLVDQHLENNFSIQEVDSLRAALKDFMYFNLAISSDNREVLNTLAQDRAEFGKMVSTLSFNFQDKVSMVTSNKDTIQMVDFSYPRMYGLSRATSLLLVFPVEAGLRNSATIDVIVEDIGFQTGQVKFRYDVSLITNQPEINFSSIPKD</sequence>
<dbReference type="EMBL" id="LKTS01000021">
    <property type="protein sequence ID" value="PKD18734.1"/>
    <property type="molecule type" value="Genomic_DNA"/>
</dbReference>
<dbReference type="STRING" id="447422.SAMN05660903_03646"/>
<evidence type="ECO:0000313" key="2">
    <source>
        <dbReference type="Proteomes" id="UP000232673"/>
    </source>
</evidence>
<dbReference type="AlphaFoldDB" id="A0A2N0TVG8"/>
<dbReference type="Proteomes" id="UP000232673">
    <property type="component" value="Unassembled WGS sequence"/>
</dbReference>
<comment type="caution">
    <text evidence="1">The sequence shown here is derived from an EMBL/GenBank/DDBJ whole genome shotgun (WGS) entry which is preliminary data.</text>
</comment>
<reference evidence="1 2" key="1">
    <citation type="submission" date="2015-10" db="EMBL/GenBank/DDBJ databases">
        <title>Draft genome sequence of Salegentibacter salinarum KCTC 12975.</title>
        <authorList>
            <person name="Lin W."/>
            <person name="Zheng Q."/>
        </authorList>
    </citation>
    <scope>NUCLEOTIDE SEQUENCE [LARGE SCALE GENOMIC DNA]</scope>
    <source>
        <strain evidence="1 2">KCTC 12975</strain>
    </source>
</reference>
<accession>A0A2N0TVG8</accession>
<name>A0A2N0TVG8_9FLAO</name>
<organism evidence="1 2">
    <name type="scientific">Salegentibacter salinarum</name>
    <dbReference type="NCBI Taxonomy" id="447422"/>
    <lineage>
        <taxon>Bacteria</taxon>
        <taxon>Pseudomonadati</taxon>
        <taxon>Bacteroidota</taxon>
        <taxon>Flavobacteriia</taxon>
        <taxon>Flavobacteriales</taxon>
        <taxon>Flavobacteriaceae</taxon>
        <taxon>Salegentibacter</taxon>
    </lineage>
</organism>
<proteinExistence type="predicted"/>
<keyword evidence="2" id="KW-1185">Reference proteome</keyword>